<comment type="similarity">
    <text evidence="1">Belongs to the ROK (NagC/XylR) family.</text>
</comment>
<dbReference type="SUPFAM" id="SSF53067">
    <property type="entry name" value="Actin-like ATPase domain"/>
    <property type="match status" value="1"/>
</dbReference>
<dbReference type="Pfam" id="PF00480">
    <property type="entry name" value="ROK"/>
    <property type="match status" value="1"/>
</dbReference>
<dbReference type="Proteomes" id="UP000431401">
    <property type="component" value="Unassembled WGS sequence"/>
</dbReference>
<evidence type="ECO:0000313" key="3">
    <source>
        <dbReference type="Proteomes" id="UP000431401"/>
    </source>
</evidence>
<dbReference type="InterPro" id="IPR036390">
    <property type="entry name" value="WH_DNA-bd_sf"/>
</dbReference>
<dbReference type="InterPro" id="IPR036388">
    <property type="entry name" value="WH-like_DNA-bd_sf"/>
</dbReference>
<dbReference type="SUPFAM" id="SSF46785">
    <property type="entry name" value="Winged helix' DNA-binding domain"/>
    <property type="match status" value="1"/>
</dbReference>
<organism evidence="2 3">
    <name type="scientific">Nocardia aurantia</name>
    <dbReference type="NCBI Taxonomy" id="2585199"/>
    <lineage>
        <taxon>Bacteria</taxon>
        <taxon>Bacillati</taxon>
        <taxon>Actinomycetota</taxon>
        <taxon>Actinomycetes</taxon>
        <taxon>Mycobacteriales</taxon>
        <taxon>Nocardiaceae</taxon>
        <taxon>Nocardia</taxon>
    </lineage>
</organism>
<gene>
    <name evidence="2" type="primary">nagC_1</name>
    <name evidence="2" type="ORF">NRB56_13690</name>
</gene>
<dbReference type="InterPro" id="IPR043129">
    <property type="entry name" value="ATPase_NBD"/>
</dbReference>
<reference evidence="2 3" key="1">
    <citation type="submission" date="2019-10" db="EMBL/GenBank/DDBJ databases">
        <title>Nocardia macrotermitis sp. nov. and Nocardia aurantia sp. nov., isolated from the gut of fungus growing-termite Macrotermes natalensis.</title>
        <authorList>
            <person name="Benndorf R."/>
            <person name="Schwitalla J."/>
            <person name="Martin K."/>
            <person name="De Beer W."/>
            <person name="Kaster A.-K."/>
            <person name="Vollmers J."/>
            <person name="Poulsen M."/>
            <person name="Beemelmanns C."/>
        </authorList>
    </citation>
    <scope>NUCLEOTIDE SEQUENCE [LARGE SCALE GENOMIC DNA]</scope>
    <source>
        <strain evidence="2 3">RB56</strain>
    </source>
</reference>
<dbReference type="PANTHER" id="PTHR18964:SF173">
    <property type="entry name" value="GLUCOKINASE"/>
    <property type="match status" value="1"/>
</dbReference>
<comment type="caution">
    <text evidence="2">The sequence shown here is derived from an EMBL/GenBank/DDBJ whole genome shotgun (WGS) entry which is preliminary data.</text>
</comment>
<sequence>MGRPMVTPGVSVGDVLELIRARAVVTRADLRRLTGLSRTAVTLRVEQLLGHGLVTERADGGSTGGRPPARLAFNPNSGVVYAVSLGAGRSQVAVCDLAGDVLAEAEFATVGRPEEVLVIAAEQLDALQAAVPGGRPVYGVGVGVPSAVDVATGHSMSLSTGPGRGDIAVAEYFTDRFGVPVRVDSDVNVLALAEQARHPEIRDLLLLKASTGIGAGIIAGGRLQRGAWGGAGEIGHIKVAGAADRQCGCGDHGCLETVAAGWALLKELADRGTPVSGLPGLMELVRAGDPDALRLMREAGRRIGEVVAAAVNLLNPAVIVVRGDLSHAAEPLVAGLRERIYQQSSALATRSLRIEPGSIDAPTGVQACAAMILDQVLAADSVNARLGGVPV</sequence>
<keyword evidence="3" id="KW-1185">Reference proteome</keyword>
<evidence type="ECO:0000256" key="1">
    <source>
        <dbReference type="ARBA" id="ARBA00006479"/>
    </source>
</evidence>
<dbReference type="Gene3D" id="1.10.10.10">
    <property type="entry name" value="Winged helix-like DNA-binding domain superfamily/Winged helix DNA-binding domain"/>
    <property type="match status" value="1"/>
</dbReference>
<accession>A0A7K0DJ20</accession>
<dbReference type="EMBL" id="WEGI01000003">
    <property type="protein sequence ID" value="MQY25810.1"/>
    <property type="molecule type" value="Genomic_DNA"/>
</dbReference>
<protein>
    <submittedName>
        <fullName evidence="2">N-acetylglucosamine repressor</fullName>
    </submittedName>
</protein>
<evidence type="ECO:0000313" key="2">
    <source>
        <dbReference type="EMBL" id="MQY25810.1"/>
    </source>
</evidence>
<dbReference type="AlphaFoldDB" id="A0A7K0DJ20"/>
<proteinExistence type="inferred from homology"/>
<dbReference type="Gene3D" id="3.30.420.40">
    <property type="match status" value="2"/>
</dbReference>
<dbReference type="InterPro" id="IPR000600">
    <property type="entry name" value="ROK"/>
</dbReference>
<dbReference type="PANTHER" id="PTHR18964">
    <property type="entry name" value="ROK (REPRESSOR, ORF, KINASE) FAMILY"/>
    <property type="match status" value="1"/>
</dbReference>
<dbReference type="OrthoDB" id="3189808at2"/>
<name>A0A7K0DJ20_9NOCA</name>